<dbReference type="InterPro" id="IPR004372">
    <property type="entry name" value="Ac/propionate_kinase"/>
</dbReference>
<keyword evidence="6 8" id="KW-0067">ATP-binding</keyword>
<evidence type="ECO:0000256" key="7">
    <source>
        <dbReference type="ARBA" id="ARBA00022842"/>
    </source>
</evidence>
<reference evidence="11" key="1">
    <citation type="submission" date="2016-11" db="EMBL/GenBank/DDBJ databases">
        <authorList>
            <person name="Varghese N."/>
            <person name="Submissions S."/>
        </authorList>
    </citation>
    <scope>NUCLEOTIDE SEQUENCE [LARGE SCALE GENOMIC DNA]</scope>
    <source>
        <strain evidence="11">CGMCC 1.8995</strain>
    </source>
</reference>
<comment type="pathway">
    <text evidence="8">Metabolic intermediate biosynthesis; acetyl-CoA biosynthesis; acetyl-CoA from acetate: step 1/2.</text>
</comment>
<comment type="cofactor">
    <cofactor evidence="8">
        <name>Mg(2+)</name>
        <dbReference type="ChEBI" id="CHEBI:18420"/>
    </cofactor>
    <cofactor evidence="8">
        <name>Mn(2+)</name>
        <dbReference type="ChEBI" id="CHEBI:29035"/>
    </cofactor>
    <text evidence="8">Mg(2+). Can also accept Mn(2+).</text>
</comment>
<dbReference type="HAMAP" id="MF_00020">
    <property type="entry name" value="Acetate_kinase"/>
    <property type="match status" value="1"/>
</dbReference>
<evidence type="ECO:0000256" key="8">
    <source>
        <dbReference type="HAMAP-Rule" id="MF_00020"/>
    </source>
</evidence>
<dbReference type="STRING" id="634436.SAMN05216361_0394"/>
<evidence type="ECO:0000256" key="1">
    <source>
        <dbReference type="ARBA" id="ARBA00022490"/>
    </source>
</evidence>
<feature type="binding site" evidence="8">
    <location>
        <position position="64"/>
    </location>
    <ligand>
        <name>substrate</name>
    </ligand>
</feature>
<proteinExistence type="inferred from homology"/>
<dbReference type="InterPro" id="IPR043129">
    <property type="entry name" value="ATPase_NBD"/>
</dbReference>
<dbReference type="SUPFAM" id="SSF53067">
    <property type="entry name" value="Actin-like ATPase domain"/>
    <property type="match status" value="2"/>
</dbReference>
<dbReference type="AlphaFoldDB" id="A0A1M5EH36"/>
<evidence type="ECO:0000256" key="2">
    <source>
        <dbReference type="ARBA" id="ARBA00022679"/>
    </source>
</evidence>
<keyword evidence="5 8" id="KW-0418">Kinase</keyword>
<dbReference type="PANTHER" id="PTHR21060:SF21">
    <property type="entry name" value="ACETATE KINASE"/>
    <property type="match status" value="1"/>
</dbReference>
<evidence type="ECO:0000313" key="11">
    <source>
        <dbReference type="Proteomes" id="UP000184520"/>
    </source>
</evidence>
<keyword evidence="11" id="KW-1185">Reference proteome</keyword>
<dbReference type="GO" id="GO:0000287">
    <property type="term" value="F:magnesium ion binding"/>
    <property type="evidence" value="ECO:0007669"/>
    <property type="project" value="UniProtKB-UniRule"/>
</dbReference>
<evidence type="ECO:0000313" key="10">
    <source>
        <dbReference type="EMBL" id="SHF78558.1"/>
    </source>
</evidence>
<feature type="binding site" evidence="8">
    <location>
        <begin position="253"/>
        <end position="255"/>
    </location>
    <ligand>
        <name>ATP</name>
        <dbReference type="ChEBI" id="CHEBI:30616"/>
    </ligand>
</feature>
<comment type="similarity">
    <text evidence="8 9">Belongs to the acetokinase family.</text>
</comment>
<dbReference type="GO" id="GO:0005829">
    <property type="term" value="C:cytosol"/>
    <property type="evidence" value="ECO:0007669"/>
    <property type="project" value="TreeGrafter"/>
</dbReference>
<feature type="site" description="Transition state stabilizer" evidence="8">
    <location>
        <position position="152"/>
    </location>
</feature>
<feature type="binding site" evidence="8">
    <location>
        <begin position="178"/>
        <end position="182"/>
    </location>
    <ligand>
        <name>ATP</name>
        <dbReference type="ChEBI" id="CHEBI:30616"/>
    </ligand>
</feature>
<accession>A0A1M5EH36</accession>
<evidence type="ECO:0000256" key="6">
    <source>
        <dbReference type="ARBA" id="ARBA00022840"/>
    </source>
</evidence>
<comment type="subcellular location">
    <subcellularLocation>
        <location evidence="8">Cytoplasm</location>
    </subcellularLocation>
</comment>
<keyword evidence="3 8" id="KW-0479">Metal-binding</keyword>
<evidence type="ECO:0000256" key="9">
    <source>
        <dbReference type="RuleBase" id="RU003835"/>
    </source>
</evidence>
<dbReference type="PRINTS" id="PR00471">
    <property type="entry name" value="ACETATEKNASE"/>
</dbReference>
<dbReference type="GO" id="GO:0005524">
    <property type="term" value="F:ATP binding"/>
    <property type="evidence" value="ECO:0007669"/>
    <property type="project" value="UniProtKB-KW"/>
</dbReference>
<protein>
    <recommendedName>
        <fullName evidence="8">Acetate kinase</fullName>
        <ecNumber evidence="8">2.7.2.1</ecNumber>
    </recommendedName>
    <alternativeName>
        <fullName evidence="8">Acetokinase</fullName>
    </alternativeName>
</protein>
<dbReference type="Pfam" id="PF00871">
    <property type="entry name" value="Acetate_kinase"/>
    <property type="match status" value="1"/>
</dbReference>
<dbReference type="InterPro" id="IPR000890">
    <property type="entry name" value="Aliphatic_acid_kin_short-chain"/>
</dbReference>
<feature type="site" description="Transition state stabilizer" evidence="8">
    <location>
        <position position="211"/>
    </location>
</feature>
<feature type="binding site" evidence="8">
    <location>
        <position position="350"/>
    </location>
    <ligand>
        <name>Mg(2+)</name>
        <dbReference type="ChEBI" id="CHEBI:18420"/>
    </ligand>
</feature>
<keyword evidence="1 8" id="KW-0963">Cytoplasm</keyword>
<organism evidence="10 11">
    <name type="scientific">Marisediminitalea aggregata</name>
    <dbReference type="NCBI Taxonomy" id="634436"/>
    <lineage>
        <taxon>Bacteria</taxon>
        <taxon>Pseudomonadati</taxon>
        <taxon>Pseudomonadota</taxon>
        <taxon>Gammaproteobacteria</taxon>
        <taxon>Alteromonadales</taxon>
        <taxon>Alteromonadaceae</taxon>
        <taxon>Marisediminitalea</taxon>
    </lineage>
</organism>
<dbReference type="RefSeq" id="WP_073317003.1">
    <property type="nucleotide sequence ID" value="NZ_FQWD01000001.1"/>
</dbReference>
<dbReference type="GO" id="GO:0006083">
    <property type="term" value="P:acetate metabolic process"/>
    <property type="evidence" value="ECO:0007669"/>
    <property type="project" value="TreeGrafter"/>
</dbReference>
<feature type="binding site" evidence="8">
    <location>
        <begin position="299"/>
        <end position="303"/>
    </location>
    <ligand>
        <name>ATP</name>
        <dbReference type="ChEBI" id="CHEBI:30616"/>
    </ligand>
</feature>
<evidence type="ECO:0000256" key="5">
    <source>
        <dbReference type="ARBA" id="ARBA00022777"/>
    </source>
</evidence>
<comment type="subunit">
    <text evidence="8">Homodimer.</text>
</comment>
<dbReference type="GO" id="GO:0006085">
    <property type="term" value="P:acetyl-CoA biosynthetic process"/>
    <property type="evidence" value="ECO:0007669"/>
    <property type="project" value="UniProtKB-UniRule"/>
</dbReference>
<comment type="function">
    <text evidence="8">Catalyzes the formation of acetyl phosphate from acetate and ATP. Can also catalyze the reverse reaction.</text>
</comment>
<evidence type="ECO:0000256" key="3">
    <source>
        <dbReference type="ARBA" id="ARBA00022723"/>
    </source>
</evidence>
<dbReference type="EC" id="2.7.2.1" evidence="8"/>
<dbReference type="OrthoDB" id="9802453at2"/>
<evidence type="ECO:0000256" key="4">
    <source>
        <dbReference type="ARBA" id="ARBA00022741"/>
    </source>
</evidence>
<keyword evidence="7 8" id="KW-0460">Magnesium</keyword>
<feature type="active site" description="Proton donor/acceptor" evidence="8">
    <location>
        <position position="121"/>
    </location>
</feature>
<comment type="caution">
    <text evidence="8">Lacks conserved residue(s) required for the propagation of feature annotation.</text>
</comment>
<dbReference type="PIRSF" id="PIRSF000722">
    <property type="entry name" value="Acetate_prop_kin"/>
    <property type="match status" value="1"/>
</dbReference>
<dbReference type="PANTHER" id="PTHR21060">
    <property type="entry name" value="ACETATE KINASE"/>
    <property type="match status" value="1"/>
</dbReference>
<dbReference type="NCBIfam" id="TIGR00016">
    <property type="entry name" value="ackA"/>
    <property type="match status" value="1"/>
</dbReference>
<keyword evidence="2 8" id="KW-0808">Transferase</keyword>
<gene>
    <name evidence="8" type="primary">ackA</name>
    <name evidence="10" type="ORF">SAMN05216361_0394</name>
</gene>
<keyword evidence="4 8" id="KW-0547">Nucleotide-binding</keyword>
<dbReference type="GO" id="GO:0008776">
    <property type="term" value="F:acetate kinase activity"/>
    <property type="evidence" value="ECO:0007669"/>
    <property type="project" value="UniProtKB-UniRule"/>
</dbReference>
<name>A0A1M5EH36_9ALTE</name>
<dbReference type="UniPathway" id="UPA00340">
    <property type="reaction ID" value="UER00458"/>
</dbReference>
<comment type="catalytic activity">
    <reaction evidence="8">
        <text>acetate + ATP = acetyl phosphate + ADP</text>
        <dbReference type="Rhea" id="RHEA:11352"/>
        <dbReference type="ChEBI" id="CHEBI:22191"/>
        <dbReference type="ChEBI" id="CHEBI:30089"/>
        <dbReference type="ChEBI" id="CHEBI:30616"/>
        <dbReference type="ChEBI" id="CHEBI:456216"/>
        <dbReference type="EC" id="2.7.2.1"/>
    </reaction>
</comment>
<dbReference type="Gene3D" id="3.30.420.40">
    <property type="match status" value="2"/>
</dbReference>
<dbReference type="EMBL" id="FQWD01000001">
    <property type="protein sequence ID" value="SHF78558.1"/>
    <property type="molecule type" value="Genomic_DNA"/>
</dbReference>
<dbReference type="Proteomes" id="UP000184520">
    <property type="component" value="Unassembled WGS sequence"/>
</dbReference>
<sequence length="364" mass="38774">MSSQHAARYLVINSGSSTLKYAVFNAGDLSVAERGNTDITPDTFAQSLEAILHHAGQVAAVGHRVVHGGERFTAPVVVNDDNLAEMHSLADLAPLHQPHNLHAIDVLRDAHPELPQIACFDTAFHNTQPVLHTLYALPASLRDKGLRRYGFHGLSYEYISQQLDACASDQGGKCIALHLGSGASACAMLKGKSVSSSMGFTALDGLMMATRCGTLDPGLVLHCQTHLGIDATTLTSMLYKEAGLKGVSGLSADMRALLEHAVQPAVEQAIALYCLYIVRAIGALAADLQGLDTLVFTAGVGEHAAVIRERVCAQLGWLGVNIDSNANLQHAAEIQAADSKVVVRVLPTNEEWVIAQHMRTLLKA</sequence>